<dbReference type="RefSeq" id="WP_063243701.1">
    <property type="nucleotide sequence ID" value="NZ_CP168967.1"/>
</dbReference>
<evidence type="ECO:0000313" key="2">
    <source>
        <dbReference type="Proteomes" id="UP000075391"/>
    </source>
</evidence>
<sequence length="170" mass="19449">MEKISWIKELVKAEQQMEESGLVDMSFGFDSEKILINESIQFLLELKTEFVDASTSFNELKPSALGRIKIYGIAKTHADFMLFRNGFKMIFSLKAPGQISIRFNFIGTNYIPTPGSSEAQQTATNVMDEHIVEAKWGAFGELVWMYQGLPVKLEYMVRHYLTLFIKESSK</sequence>
<evidence type="ECO:0000313" key="1">
    <source>
        <dbReference type="EMBL" id="KYG63342.1"/>
    </source>
</evidence>
<dbReference type="EMBL" id="LUKF01000014">
    <property type="protein sequence ID" value="KYG63342.1"/>
    <property type="molecule type" value="Genomic_DNA"/>
</dbReference>
<accession>A0A150WI30</accession>
<reference evidence="1 2" key="1">
    <citation type="submission" date="2016-03" db="EMBL/GenBank/DDBJ databases">
        <authorList>
            <person name="Ploux O."/>
        </authorList>
    </citation>
    <scope>NUCLEOTIDE SEQUENCE [LARGE SCALE GENOMIC DNA]</scope>
    <source>
        <strain evidence="1 2">BER2</strain>
    </source>
</reference>
<protein>
    <submittedName>
        <fullName evidence="1">Uncharacterized protein</fullName>
    </submittedName>
</protein>
<proteinExistence type="predicted"/>
<comment type="caution">
    <text evidence="1">The sequence shown here is derived from an EMBL/GenBank/DDBJ whole genome shotgun (WGS) entry which is preliminary data.</text>
</comment>
<gene>
    <name evidence="1" type="ORF">AZI85_04730</name>
</gene>
<organism evidence="1 2">
    <name type="scientific">Bdellovibrio bacteriovorus</name>
    <dbReference type="NCBI Taxonomy" id="959"/>
    <lineage>
        <taxon>Bacteria</taxon>
        <taxon>Pseudomonadati</taxon>
        <taxon>Bdellovibrionota</taxon>
        <taxon>Bdellovibrionia</taxon>
        <taxon>Bdellovibrionales</taxon>
        <taxon>Pseudobdellovibrionaceae</taxon>
        <taxon>Bdellovibrio</taxon>
    </lineage>
</organism>
<dbReference type="OrthoDB" id="5292569at2"/>
<dbReference type="Proteomes" id="UP000075391">
    <property type="component" value="Unassembled WGS sequence"/>
</dbReference>
<name>A0A150WI30_BDEBC</name>
<dbReference type="AlphaFoldDB" id="A0A150WI30"/>